<feature type="region of interest" description="Disordered" evidence="1">
    <location>
        <begin position="1"/>
        <end position="101"/>
    </location>
</feature>
<dbReference type="Proteomes" id="UP000466442">
    <property type="component" value="Unassembled WGS sequence"/>
</dbReference>
<proteinExistence type="predicted"/>
<protein>
    <submittedName>
        <fullName evidence="2">Uncharacterized protein</fullName>
    </submittedName>
</protein>
<gene>
    <name evidence="2" type="ORF">GE061_005704</name>
</gene>
<keyword evidence="3" id="KW-1185">Reference proteome</keyword>
<name>A0A8S9WX05_APOLU</name>
<reference evidence="2" key="1">
    <citation type="journal article" date="2021" name="Mol. Ecol. Resour.">
        <title>Apolygus lucorum genome provides insights into omnivorousness and mesophyll feeding.</title>
        <authorList>
            <person name="Liu Y."/>
            <person name="Liu H."/>
            <person name="Wang H."/>
            <person name="Huang T."/>
            <person name="Liu B."/>
            <person name="Yang B."/>
            <person name="Yin L."/>
            <person name="Li B."/>
            <person name="Zhang Y."/>
            <person name="Zhang S."/>
            <person name="Jiang F."/>
            <person name="Zhang X."/>
            <person name="Ren Y."/>
            <person name="Wang B."/>
            <person name="Wang S."/>
            <person name="Lu Y."/>
            <person name="Wu K."/>
            <person name="Fan W."/>
            <person name="Wang G."/>
        </authorList>
    </citation>
    <scope>NUCLEOTIDE SEQUENCE</scope>
    <source>
        <strain evidence="2">12Hb</strain>
    </source>
</reference>
<evidence type="ECO:0000313" key="3">
    <source>
        <dbReference type="Proteomes" id="UP000466442"/>
    </source>
</evidence>
<organism evidence="2 3">
    <name type="scientific">Apolygus lucorum</name>
    <name type="common">Small green plant bug</name>
    <name type="synonym">Lygocoris lucorum</name>
    <dbReference type="NCBI Taxonomy" id="248454"/>
    <lineage>
        <taxon>Eukaryota</taxon>
        <taxon>Metazoa</taxon>
        <taxon>Ecdysozoa</taxon>
        <taxon>Arthropoda</taxon>
        <taxon>Hexapoda</taxon>
        <taxon>Insecta</taxon>
        <taxon>Pterygota</taxon>
        <taxon>Neoptera</taxon>
        <taxon>Paraneoptera</taxon>
        <taxon>Hemiptera</taxon>
        <taxon>Heteroptera</taxon>
        <taxon>Panheteroptera</taxon>
        <taxon>Cimicomorpha</taxon>
        <taxon>Miridae</taxon>
        <taxon>Mirini</taxon>
        <taxon>Apolygus</taxon>
    </lineage>
</organism>
<evidence type="ECO:0000256" key="1">
    <source>
        <dbReference type="SAM" id="MobiDB-lite"/>
    </source>
</evidence>
<comment type="caution">
    <text evidence="2">The sequence shown here is derived from an EMBL/GenBank/DDBJ whole genome shotgun (WGS) entry which is preliminary data.</text>
</comment>
<dbReference type="EMBL" id="WIXP02000013">
    <property type="protein sequence ID" value="KAF6201257.1"/>
    <property type="molecule type" value="Genomic_DNA"/>
</dbReference>
<accession>A0A8S9WX05</accession>
<sequence>MDDQFEDGELKRSPTMLTKEPSLESLSLSDEDVDNLEIKPPQAHIHKRPRKSKHSSSSKKHGSSSEHRKKHHHSRSHRDERHHHHRLATPVEQYHGHSVTF</sequence>
<feature type="compositionally biased region" description="Basic residues" evidence="1">
    <location>
        <begin position="44"/>
        <end position="87"/>
    </location>
</feature>
<evidence type="ECO:0000313" key="2">
    <source>
        <dbReference type="EMBL" id="KAF6201257.1"/>
    </source>
</evidence>
<dbReference type="AlphaFoldDB" id="A0A8S9WX05"/>